<name>A0A238YCK0_9BACT</name>
<sequence>MKLKLFWLIFFLFFLIKNSSAEIKKVISLSPATTEIIFFTESGDKLIADTIYCTIPEKAKEKEKIGGIINPNVEKIVSLKPDIVVGTSLTPKQVISLIKKFKIPVKIFTIETVKDIENATISIGNLLGKDGKKYGKKFYKSYTEEIRKLKTCFKGKKTLIIFSTNPIYTAGNSTYLGEIIKDAGGINLAGNGKYKIVSPEYIISKKPDFIIFTSMINGREKLFKNFQIKTIKIKSDYLLKPGPYIIEGIKELRKAVCEK</sequence>
<dbReference type="PROSITE" id="PS50983">
    <property type="entry name" value="FE_B12_PBP"/>
    <property type="match status" value="1"/>
</dbReference>
<dbReference type="NCBIfam" id="NF038402">
    <property type="entry name" value="TroA_like"/>
    <property type="match status" value="1"/>
</dbReference>
<dbReference type="Pfam" id="PF01497">
    <property type="entry name" value="Peripla_BP_2"/>
    <property type="match status" value="1"/>
</dbReference>
<evidence type="ECO:0000313" key="3">
    <source>
        <dbReference type="EMBL" id="SNR68333.1"/>
    </source>
</evidence>
<reference evidence="4" key="1">
    <citation type="submission" date="2017-06" db="EMBL/GenBank/DDBJ databases">
        <authorList>
            <person name="Varghese N."/>
            <person name="Submissions S."/>
        </authorList>
    </citation>
    <scope>NUCLEOTIDE SEQUENCE [LARGE SCALE GENOMIC DNA]</scope>
    <source>
        <strain evidence="4">DSM 15668</strain>
    </source>
</reference>
<feature type="domain" description="Fe/B12 periplasmic-binding" evidence="2">
    <location>
        <begin position="25"/>
        <end position="259"/>
    </location>
</feature>
<evidence type="ECO:0000256" key="1">
    <source>
        <dbReference type="ARBA" id="ARBA00022729"/>
    </source>
</evidence>
<dbReference type="SUPFAM" id="SSF53807">
    <property type="entry name" value="Helical backbone' metal receptor"/>
    <property type="match status" value="1"/>
</dbReference>
<dbReference type="InterPro" id="IPR050902">
    <property type="entry name" value="ABC_Transporter_SBP"/>
</dbReference>
<gene>
    <name evidence="3" type="ORF">SAMN06265340_1037</name>
</gene>
<evidence type="ECO:0000313" key="4">
    <source>
        <dbReference type="Proteomes" id="UP000198405"/>
    </source>
</evidence>
<dbReference type="InterPro" id="IPR002491">
    <property type="entry name" value="ABC_transptr_periplasmic_BD"/>
</dbReference>
<dbReference type="OrthoDB" id="9787830at2"/>
<dbReference type="PANTHER" id="PTHR30535">
    <property type="entry name" value="VITAMIN B12-BINDING PROTEIN"/>
    <property type="match status" value="1"/>
</dbReference>
<dbReference type="GO" id="GO:0071281">
    <property type="term" value="P:cellular response to iron ion"/>
    <property type="evidence" value="ECO:0007669"/>
    <property type="project" value="TreeGrafter"/>
</dbReference>
<keyword evidence="1" id="KW-0732">Signal</keyword>
<protein>
    <submittedName>
        <fullName evidence="3">Iron complex transport system substrate-binding protein</fullName>
    </submittedName>
</protein>
<dbReference type="Proteomes" id="UP000198405">
    <property type="component" value="Unassembled WGS sequence"/>
</dbReference>
<dbReference type="PANTHER" id="PTHR30535:SF34">
    <property type="entry name" value="MOLYBDATE-BINDING PROTEIN MOLA"/>
    <property type="match status" value="1"/>
</dbReference>
<dbReference type="InterPro" id="IPR054828">
    <property type="entry name" value="Vit_B12_bind_prot"/>
</dbReference>
<organism evidence="3 4">
    <name type="scientific">Desulfurobacterium atlanticum</name>
    <dbReference type="NCBI Taxonomy" id="240169"/>
    <lineage>
        <taxon>Bacteria</taxon>
        <taxon>Pseudomonadati</taxon>
        <taxon>Aquificota</taxon>
        <taxon>Aquificia</taxon>
        <taxon>Desulfurobacteriales</taxon>
        <taxon>Desulfurobacteriaceae</taxon>
        <taxon>Desulfurobacterium</taxon>
    </lineage>
</organism>
<dbReference type="EMBL" id="FZOB01000003">
    <property type="protein sequence ID" value="SNR68333.1"/>
    <property type="molecule type" value="Genomic_DNA"/>
</dbReference>
<dbReference type="AlphaFoldDB" id="A0A238YCK0"/>
<evidence type="ECO:0000259" key="2">
    <source>
        <dbReference type="PROSITE" id="PS50983"/>
    </source>
</evidence>
<accession>A0A238YCK0</accession>
<dbReference type="RefSeq" id="WP_089322564.1">
    <property type="nucleotide sequence ID" value="NZ_FZOB01000003.1"/>
</dbReference>
<proteinExistence type="predicted"/>
<dbReference type="Gene3D" id="3.40.50.1980">
    <property type="entry name" value="Nitrogenase molybdenum iron protein domain"/>
    <property type="match status" value="2"/>
</dbReference>
<keyword evidence="4" id="KW-1185">Reference proteome</keyword>